<dbReference type="GO" id="GO:0005524">
    <property type="term" value="F:ATP binding"/>
    <property type="evidence" value="ECO:0007669"/>
    <property type="project" value="UniProtKB-KW"/>
</dbReference>
<dbReference type="Gene3D" id="3.40.50.300">
    <property type="entry name" value="P-loop containing nucleotide triphosphate hydrolases"/>
    <property type="match status" value="1"/>
</dbReference>
<sequence>MIRIKNLTVAYQNFNGKLTALDRVNLEVKKGESCAIIGPSGCGKTTLLYVLSGLVSYSGGKVLINSEPVRAKRKKTALILQDYGLLPWKTVWDNTVLGLSIRRFSTSSQKEKVSEILKRLDLYEFRNYYPGQLSGGMRQRVAIARALTLEPDLFLMDEPFSALDAITREELQDLLLSIWQETPATILLVTHSIEEAVYLGQRVIVFSPGPGKIVANINNPYFGDIMLKRRPEFYRLCNQVRSLLEGGKDHEIKKRKV</sequence>
<protein>
    <submittedName>
        <fullName evidence="5">ABC transporter ATP-binding protein</fullName>
    </submittedName>
</protein>
<dbReference type="EMBL" id="QZAA01000134">
    <property type="protein sequence ID" value="RQD75949.1"/>
    <property type="molecule type" value="Genomic_DNA"/>
</dbReference>
<keyword evidence="2" id="KW-0547">Nucleotide-binding</keyword>
<evidence type="ECO:0000256" key="2">
    <source>
        <dbReference type="ARBA" id="ARBA00022741"/>
    </source>
</evidence>
<comment type="caution">
    <text evidence="5">The sequence shown here is derived from an EMBL/GenBank/DDBJ whole genome shotgun (WGS) entry which is preliminary data.</text>
</comment>
<dbReference type="PROSITE" id="PS50893">
    <property type="entry name" value="ABC_TRANSPORTER_2"/>
    <property type="match status" value="1"/>
</dbReference>
<dbReference type="Pfam" id="PF00005">
    <property type="entry name" value="ABC_tran"/>
    <property type="match status" value="1"/>
</dbReference>
<organism evidence="5 6">
    <name type="scientific">Candidatus Syntrophonatronum acetioxidans</name>
    <dbReference type="NCBI Taxonomy" id="1795816"/>
    <lineage>
        <taxon>Bacteria</taxon>
        <taxon>Bacillati</taxon>
        <taxon>Bacillota</taxon>
        <taxon>Clostridia</taxon>
        <taxon>Eubacteriales</taxon>
        <taxon>Syntrophomonadaceae</taxon>
        <taxon>Candidatus Syntrophonatronum</taxon>
    </lineage>
</organism>
<dbReference type="AlphaFoldDB" id="A0A424YEH9"/>
<dbReference type="Proteomes" id="UP000285138">
    <property type="component" value="Unassembled WGS sequence"/>
</dbReference>
<gene>
    <name evidence="5" type="ORF">D5R97_05285</name>
</gene>
<keyword evidence="3 5" id="KW-0067">ATP-binding</keyword>
<accession>A0A424YEH9</accession>
<name>A0A424YEH9_9FIRM</name>
<dbReference type="PROSITE" id="PS00211">
    <property type="entry name" value="ABC_TRANSPORTER_1"/>
    <property type="match status" value="1"/>
</dbReference>
<dbReference type="GO" id="GO:0016887">
    <property type="term" value="F:ATP hydrolysis activity"/>
    <property type="evidence" value="ECO:0007669"/>
    <property type="project" value="InterPro"/>
</dbReference>
<proteinExistence type="predicted"/>
<dbReference type="InterPro" id="IPR017871">
    <property type="entry name" value="ABC_transporter-like_CS"/>
</dbReference>
<dbReference type="InterPro" id="IPR027417">
    <property type="entry name" value="P-loop_NTPase"/>
</dbReference>
<dbReference type="InterPro" id="IPR050166">
    <property type="entry name" value="ABC_transporter_ATP-bind"/>
</dbReference>
<dbReference type="PANTHER" id="PTHR42788:SF13">
    <property type="entry name" value="ALIPHATIC SULFONATES IMPORT ATP-BINDING PROTEIN SSUB"/>
    <property type="match status" value="1"/>
</dbReference>
<dbReference type="InterPro" id="IPR003439">
    <property type="entry name" value="ABC_transporter-like_ATP-bd"/>
</dbReference>
<dbReference type="InterPro" id="IPR003593">
    <property type="entry name" value="AAA+_ATPase"/>
</dbReference>
<evidence type="ECO:0000313" key="5">
    <source>
        <dbReference type="EMBL" id="RQD75949.1"/>
    </source>
</evidence>
<keyword evidence="1" id="KW-0813">Transport</keyword>
<evidence type="ECO:0000259" key="4">
    <source>
        <dbReference type="PROSITE" id="PS50893"/>
    </source>
</evidence>
<dbReference type="PANTHER" id="PTHR42788">
    <property type="entry name" value="TAURINE IMPORT ATP-BINDING PROTEIN-RELATED"/>
    <property type="match status" value="1"/>
</dbReference>
<dbReference type="CDD" id="cd03293">
    <property type="entry name" value="ABC_NrtD_SsuB_transporters"/>
    <property type="match status" value="1"/>
</dbReference>
<dbReference type="SMART" id="SM00382">
    <property type="entry name" value="AAA"/>
    <property type="match status" value="1"/>
</dbReference>
<evidence type="ECO:0000256" key="1">
    <source>
        <dbReference type="ARBA" id="ARBA00022448"/>
    </source>
</evidence>
<evidence type="ECO:0000256" key="3">
    <source>
        <dbReference type="ARBA" id="ARBA00022840"/>
    </source>
</evidence>
<evidence type="ECO:0000313" key="6">
    <source>
        <dbReference type="Proteomes" id="UP000285138"/>
    </source>
</evidence>
<dbReference type="SUPFAM" id="SSF52540">
    <property type="entry name" value="P-loop containing nucleoside triphosphate hydrolases"/>
    <property type="match status" value="1"/>
</dbReference>
<reference evidence="5 6" key="1">
    <citation type="submission" date="2018-08" db="EMBL/GenBank/DDBJ databases">
        <title>The metabolism and importance of syntrophic acetate oxidation coupled to methane or sulfide production in haloalkaline environments.</title>
        <authorList>
            <person name="Timmers P.H.A."/>
            <person name="Vavourakis C.D."/>
            <person name="Sorokin D.Y."/>
            <person name="Sinninghe Damste J.S."/>
            <person name="Muyzer G."/>
            <person name="Stams A.J.M."/>
            <person name="Plugge C.M."/>
        </authorList>
    </citation>
    <scope>NUCLEOTIDE SEQUENCE [LARGE SCALE GENOMIC DNA]</scope>
    <source>
        <strain evidence="5">MSAO_Bac1</strain>
    </source>
</reference>
<feature type="domain" description="ABC transporter" evidence="4">
    <location>
        <begin position="2"/>
        <end position="233"/>
    </location>
</feature>